<evidence type="ECO:0000256" key="1">
    <source>
        <dbReference type="SAM" id="SignalP"/>
    </source>
</evidence>
<keyword evidence="3" id="KW-1185">Reference proteome</keyword>
<evidence type="ECO:0000313" key="3">
    <source>
        <dbReference type="Proteomes" id="UP000003163"/>
    </source>
</evidence>
<dbReference type="Proteomes" id="UP000003163">
    <property type="component" value="Unassembled WGS sequence"/>
</dbReference>
<reference evidence="3" key="2">
    <citation type="submission" date="2015-07" db="EMBL/GenBank/DDBJ databases">
        <title>Contrasting host-pathogen interactions and genome evolution in two generalist and specialist microsporidian pathogens of mosquitoes.</title>
        <authorList>
            <consortium name="The Broad Institute Genomics Platform"/>
            <consortium name="The Broad Institute Genome Sequencing Center for Infectious Disease"/>
            <person name="Cuomo C.A."/>
            <person name="Sanscrainte N.D."/>
            <person name="Goldberg J.M."/>
            <person name="Heiman D."/>
            <person name="Young S."/>
            <person name="Zeng Q."/>
            <person name="Becnel J.J."/>
            <person name="Birren B.W."/>
        </authorList>
    </citation>
    <scope>NUCLEOTIDE SEQUENCE [LARGE SCALE GENOMIC DNA]</scope>
    <source>
        <strain evidence="3">USNM 41457</strain>
    </source>
</reference>
<reference evidence="2 3" key="1">
    <citation type="submission" date="2011-08" db="EMBL/GenBank/DDBJ databases">
        <authorList>
            <person name="Liu Z.J."/>
            <person name="Shi F.L."/>
            <person name="Lu J.Q."/>
            <person name="Li M."/>
            <person name="Wang Z.L."/>
        </authorList>
    </citation>
    <scope>NUCLEOTIDE SEQUENCE [LARGE SCALE GENOMIC DNA]</scope>
    <source>
        <strain evidence="2 3">USNM 41457</strain>
    </source>
</reference>
<dbReference type="HOGENOM" id="CLU_794592_0_0_1"/>
<protein>
    <submittedName>
        <fullName evidence="2">Uncharacterized protein</fullName>
    </submittedName>
</protein>
<evidence type="ECO:0000313" key="2">
    <source>
        <dbReference type="EMBL" id="EJW04111.1"/>
    </source>
</evidence>
<dbReference type="EMBL" id="AFBI03000023">
    <property type="protein sequence ID" value="EJW04111.1"/>
    <property type="molecule type" value="Genomic_DNA"/>
</dbReference>
<dbReference type="InParanoid" id="J9D8N9"/>
<proteinExistence type="predicted"/>
<comment type="caution">
    <text evidence="2">The sequence shown here is derived from an EMBL/GenBank/DDBJ whole genome shotgun (WGS) entry which is preliminary data.</text>
</comment>
<feature type="chain" id="PRO_5003821931" evidence="1">
    <location>
        <begin position="20"/>
        <end position="281"/>
    </location>
</feature>
<accession>J9D8N9</accession>
<dbReference type="VEuPathDB" id="MicrosporidiaDB:EDEG_01591"/>
<feature type="signal peptide" evidence="1">
    <location>
        <begin position="1"/>
        <end position="19"/>
    </location>
</feature>
<gene>
    <name evidence="2" type="ORF">EDEG_01591</name>
</gene>
<sequence length="281" mass="33739">MKLFLLFLFVISIFRIAFGVLPEYDGDVPISSKEEDKEVTIYQDEVTKCNSEKLLDMDSLYWESRRLILDHEKRKIAADENIKLDEKFLDISNTLLRQIKDIPQLLKIKDDSKPLFRFFENCKGLSGKVFGLFGDERNTLNTTLGTFFVKRREVDEERDKKTIYYMNRLYDHWIYNLQRVIGLYIKVKVNILSNNFFEGTNYTLNMMYKWYKSNIKTTEFVQAIRDDSNNLYVFLFFESFNDEFIKFDSELKNAIFYEIKFVVKNPYYEFFPLYCNDVNTE</sequence>
<dbReference type="AlphaFoldDB" id="J9D8N9"/>
<keyword evidence="1" id="KW-0732">Signal</keyword>
<name>J9D8N9_EDHAE</name>
<organism evidence="2 3">
    <name type="scientific">Edhazardia aedis (strain USNM 41457)</name>
    <name type="common">Microsporidian parasite</name>
    <dbReference type="NCBI Taxonomy" id="1003232"/>
    <lineage>
        <taxon>Eukaryota</taxon>
        <taxon>Fungi</taxon>
        <taxon>Fungi incertae sedis</taxon>
        <taxon>Microsporidia</taxon>
        <taxon>Edhazardia</taxon>
    </lineage>
</organism>